<dbReference type="HOGENOM" id="CLU_044007_0_0_1"/>
<evidence type="ECO:0000313" key="3">
    <source>
        <dbReference type="Proteomes" id="UP000017836"/>
    </source>
</evidence>
<evidence type="ECO:0000313" key="2">
    <source>
        <dbReference type="EMBL" id="ERN12555.1"/>
    </source>
</evidence>
<keyword evidence="1" id="KW-0472">Membrane</keyword>
<dbReference type="EMBL" id="KI392614">
    <property type="protein sequence ID" value="ERN12555.1"/>
    <property type="molecule type" value="Genomic_DNA"/>
</dbReference>
<evidence type="ECO:0008006" key="4">
    <source>
        <dbReference type="Google" id="ProtNLM"/>
    </source>
</evidence>
<name>W1PYH2_AMBTC</name>
<dbReference type="eggNOG" id="ENOG502QV2J">
    <property type="taxonomic scope" value="Eukaryota"/>
</dbReference>
<dbReference type="Gramene" id="ERN12555">
    <property type="protein sequence ID" value="ERN12555"/>
    <property type="gene ID" value="AMTR_s00025p00207560"/>
</dbReference>
<reference evidence="3" key="1">
    <citation type="journal article" date="2013" name="Science">
        <title>The Amborella genome and the evolution of flowering plants.</title>
        <authorList>
            <consortium name="Amborella Genome Project"/>
        </authorList>
    </citation>
    <scope>NUCLEOTIDE SEQUENCE [LARGE SCALE GENOMIC DNA]</scope>
</reference>
<sequence length="425" mass="46963">MSIPGIKFANAAASEKKRTNTKRDIKVEELVLNILTDKSGDRLAMDANSLSHATEEIVESDIDFSIPCVVNWEQIELSESFLVSCMFEEAASLSSSIIKQLCNVNCSESTENLEIDDMKESAAMVFIQSYKELGRTQEMLHELKVLFGSVTAIPIQALVTGACLQISEGCASSLRVTLEEFLGKWKYSEGLSCYVLANLETENSCSQKYIRQCSLRTEEYLKVAEFYAVVLHGRILKNAKHAMSWLENADILEEERQGMLRKLHAAASLSEASSSAQQIERKGGLAISGKGFAESGGDGYSGVVEAKPPRHTGNDCGSISGGNHKSLVLLKKPVYALHMWFRKINAKFGYMHLLAAHGKIAIWGSLVFFIYYIFHRKHDIIKRTIVKQALALRKALVDAWQLAFSVHVNPLAAVQPLPAAARGSR</sequence>
<evidence type="ECO:0000256" key="1">
    <source>
        <dbReference type="SAM" id="Phobius"/>
    </source>
</evidence>
<keyword evidence="1" id="KW-0812">Transmembrane</keyword>
<dbReference type="STRING" id="13333.W1PYH2"/>
<accession>W1PYH2</accession>
<keyword evidence="1" id="KW-1133">Transmembrane helix</keyword>
<dbReference type="Proteomes" id="UP000017836">
    <property type="component" value="Unassembled WGS sequence"/>
</dbReference>
<keyword evidence="3" id="KW-1185">Reference proteome</keyword>
<proteinExistence type="predicted"/>
<dbReference type="GO" id="GO:0015919">
    <property type="term" value="P:peroxisomal membrane transport"/>
    <property type="evidence" value="ECO:0007669"/>
    <property type="project" value="InterPro"/>
</dbReference>
<dbReference type="InterPro" id="IPR034571">
    <property type="entry name" value="APEM9"/>
</dbReference>
<dbReference type="AlphaFoldDB" id="W1PYH2"/>
<dbReference type="OMA" id="FGNTRFS"/>
<organism evidence="2 3">
    <name type="scientific">Amborella trichopoda</name>
    <dbReference type="NCBI Taxonomy" id="13333"/>
    <lineage>
        <taxon>Eukaryota</taxon>
        <taxon>Viridiplantae</taxon>
        <taxon>Streptophyta</taxon>
        <taxon>Embryophyta</taxon>
        <taxon>Tracheophyta</taxon>
        <taxon>Spermatophyta</taxon>
        <taxon>Magnoliopsida</taxon>
        <taxon>Amborellales</taxon>
        <taxon>Amborellaceae</taxon>
        <taxon>Amborella</taxon>
    </lineage>
</organism>
<gene>
    <name evidence="2" type="ORF">AMTR_s00025p00207560</name>
</gene>
<dbReference type="PANTHER" id="PTHR36361">
    <property type="entry name" value="PROTEIN APEM9"/>
    <property type="match status" value="1"/>
</dbReference>
<dbReference type="PANTHER" id="PTHR36361:SF1">
    <property type="entry name" value="PROTEIN APEM9"/>
    <property type="match status" value="1"/>
</dbReference>
<protein>
    <recommendedName>
        <fullName evidence="4">Protein APEM9</fullName>
    </recommendedName>
</protein>
<feature type="transmembrane region" description="Helical" evidence="1">
    <location>
        <begin position="350"/>
        <end position="374"/>
    </location>
</feature>